<evidence type="ECO:0000313" key="1">
    <source>
        <dbReference type="EMBL" id="PRQ45679.1"/>
    </source>
</evidence>
<proteinExistence type="predicted"/>
<sequence>MKAFELEISPSITNWLQTCICLLGILNDRLAKIIEEELIPINYDKQWR</sequence>
<dbReference type="Gramene" id="PRQ45679">
    <property type="protein sequence ID" value="PRQ45679"/>
    <property type="gene ID" value="RchiOBHm_Chr3g0494231"/>
</dbReference>
<accession>A0A2P6RGY4</accession>
<dbReference type="Proteomes" id="UP000238479">
    <property type="component" value="Chromosome 3"/>
</dbReference>
<evidence type="ECO:0000313" key="2">
    <source>
        <dbReference type="Proteomes" id="UP000238479"/>
    </source>
</evidence>
<comment type="caution">
    <text evidence="1">The sequence shown here is derived from an EMBL/GenBank/DDBJ whole genome shotgun (WGS) entry which is preliminary data.</text>
</comment>
<organism evidence="1 2">
    <name type="scientific">Rosa chinensis</name>
    <name type="common">China rose</name>
    <dbReference type="NCBI Taxonomy" id="74649"/>
    <lineage>
        <taxon>Eukaryota</taxon>
        <taxon>Viridiplantae</taxon>
        <taxon>Streptophyta</taxon>
        <taxon>Embryophyta</taxon>
        <taxon>Tracheophyta</taxon>
        <taxon>Spermatophyta</taxon>
        <taxon>Magnoliopsida</taxon>
        <taxon>eudicotyledons</taxon>
        <taxon>Gunneridae</taxon>
        <taxon>Pentapetalae</taxon>
        <taxon>rosids</taxon>
        <taxon>fabids</taxon>
        <taxon>Rosales</taxon>
        <taxon>Rosaceae</taxon>
        <taxon>Rosoideae</taxon>
        <taxon>Rosoideae incertae sedis</taxon>
        <taxon>Rosa</taxon>
    </lineage>
</organism>
<dbReference type="EMBL" id="PDCK01000041">
    <property type="protein sequence ID" value="PRQ45679.1"/>
    <property type="molecule type" value="Genomic_DNA"/>
</dbReference>
<dbReference type="AlphaFoldDB" id="A0A2P6RGY4"/>
<keyword evidence="2" id="KW-1185">Reference proteome</keyword>
<name>A0A2P6RGY4_ROSCH</name>
<protein>
    <submittedName>
        <fullName evidence="1">Uncharacterized protein</fullName>
    </submittedName>
</protein>
<reference evidence="1 2" key="1">
    <citation type="journal article" date="2018" name="Nat. Genet.">
        <title>The Rosa genome provides new insights in the design of modern roses.</title>
        <authorList>
            <person name="Bendahmane M."/>
        </authorList>
    </citation>
    <scope>NUCLEOTIDE SEQUENCE [LARGE SCALE GENOMIC DNA]</scope>
    <source>
        <strain evidence="2">cv. Old Blush</strain>
    </source>
</reference>
<gene>
    <name evidence="1" type="ORF">RchiOBHm_Chr3g0494231</name>
</gene>